<evidence type="ECO:0000256" key="3">
    <source>
        <dbReference type="ARBA" id="ARBA00022989"/>
    </source>
</evidence>
<keyword evidence="4 5" id="KW-0472">Membrane</keyword>
<proteinExistence type="inferred from homology"/>
<dbReference type="PANTHER" id="PTHR22773">
    <property type="entry name" value="NADH DEHYDROGENASE"/>
    <property type="match status" value="1"/>
</dbReference>
<keyword evidence="5" id="KW-1003">Cell membrane</keyword>
<evidence type="ECO:0000313" key="8">
    <source>
        <dbReference type="EMBL" id="PWW04326.1"/>
    </source>
</evidence>
<dbReference type="Proteomes" id="UP000246352">
    <property type="component" value="Unassembled WGS sequence"/>
</dbReference>
<gene>
    <name evidence="5" type="primary">nuoN</name>
    <name evidence="8" type="ORF">DFR52_1011021</name>
</gene>
<evidence type="ECO:0000259" key="7">
    <source>
        <dbReference type="Pfam" id="PF00361"/>
    </source>
</evidence>
<comment type="function">
    <text evidence="5">NDH-1 shuttles electrons from NADH, via FMN and iron-sulfur (Fe-S) centers, to quinones in the respiratory chain. The immediate electron acceptor for the enzyme in this species is believed to be ubiquinone. Couples the redox reaction to proton translocation (for every two electrons transferred, four hydrogen ions are translocated across the cytoplasmic membrane), and thus conserves the redox energy in a proton gradient.</text>
</comment>
<dbReference type="GO" id="GO:0012505">
    <property type="term" value="C:endomembrane system"/>
    <property type="evidence" value="ECO:0007669"/>
    <property type="project" value="UniProtKB-SubCell"/>
</dbReference>
<organism evidence="8 9">
    <name type="scientific">Hoeflea marina</name>
    <dbReference type="NCBI Taxonomy" id="274592"/>
    <lineage>
        <taxon>Bacteria</taxon>
        <taxon>Pseudomonadati</taxon>
        <taxon>Pseudomonadota</taxon>
        <taxon>Alphaproteobacteria</taxon>
        <taxon>Hyphomicrobiales</taxon>
        <taxon>Rhizobiaceae</taxon>
        <taxon>Hoeflea</taxon>
    </lineage>
</organism>
<dbReference type="PRINTS" id="PR01434">
    <property type="entry name" value="NADHDHGNASE5"/>
</dbReference>
<feature type="transmembrane region" description="Helical" evidence="5">
    <location>
        <begin position="271"/>
        <end position="292"/>
    </location>
</feature>
<dbReference type="Pfam" id="PF00361">
    <property type="entry name" value="Proton_antipo_M"/>
    <property type="match status" value="1"/>
</dbReference>
<evidence type="ECO:0000256" key="4">
    <source>
        <dbReference type="ARBA" id="ARBA00023136"/>
    </source>
</evidence>
<dbReference type="EC" id="7.1.1.-" evidence="5"/>
<comment type="similarity">
    <text evidence="5">Belongs to the complex I subunit 2 family.</text>
</comment>
<keyword evidence="9" id="KW-1185">Reference proteome</keyword>
<evidence type="ECO:0000256" key="6">
    <source>
        <dbReference type="RuleBase" id="RU000320"/>
    </source>
</evidence>
<dbReference type="HAMAP" id="MF_00445">
    <property type="entry name" value="NDH1_NuoN_1"/>
    <property type="match status" value="1"/>
</dbReference>
<dbReference type="RefSeq" id="WP_110030769.1">
    <property type="nucleotide sequence ID" value="NZ_QGTR01000001.1"/>
</dbReference>
<feature type="transmembrane region" description="Helical" evidence="5">
    <location>
        <begin position="326"/>
        <end position="347"/>
    </location>
</feature>
<sequence length="480" mass="51238">MTADLLFSSLQLSAPELMLAGGAMFLLMVGVFSGEKSLTLVNGLAVALLIAAGLWLVLVTDNGVAYNGAFINDSFARFMKVLALIGSITAMVMSVGHAKTDRIDRFEFPVLLVLATLGMMLMISANSLISLYLSLELQSLALYVVAAFNRDNIRSTEAGLKYFVLGALSSGILLYGASLVYGYTGHVGFAEISAALTAETPSLGLIFGMVFLIAGIAFKISAVPFHMWTPDVYEGAPTPVTAFFSAAPKIAAMAIFVRLVSHAFEPAAAQWQQVVVFMAIASMVLGAFAAIGQRNIKRLMAYSSIAHMGFALVGLAAGSQAGVRGVLIYMLVYMVMTLGTFACILAMRRKEEGNVEQIEDLAGLARTNPFMAAMLTILMFSLAGIPPLAGFFAKYVVFLAAMQAHLYALAIIGVLASVVGAYYYLRIIKIMWFDEPAGEFVPVAGELKLVFGVSGLFVLFYVMFSNPLGLAADVAAKTFF</sequence>
<comment type="catalytic activity">
    <reaction evidence="5">
        <text>a quinone + NADH + 5 H(+)(in) = a quinol + NAD(+) + 4 H(+)(out)</text>
        <dbReference type="Rhea" id="RHEA:57888"/>
        <dbReference type="ChEBI" id="CHEBI:15378"/>
        <dbReference type="ChEBI" id="CHEBI:24646"/>
        <dbReference type="ChEBI" id="CHEBI:57540"/>
        <dbReference type="ChEBI" id="CHEBI:57945"/>
        <dbReference type="ChEBI" id="CHEBI:132124"/>
    </reaction>
</comment>
<comment type="subcellular location">
    <subcellularLocation>
        <location evidence="5">Cell membrane</location>
        <topology evidence="5">Multi-pass membrane protein</topology>
    </subcellularLocation>
    <subcellularLocation>
        <location evidence="1">Endomembrane system</location>
        <topology evidence="1">Multi-pass membrane protein</topology>
    </subcellularLocation>
    <subcellularLocation>
        <location evidence="6">Membrane</location>
        <topology evidence="6">Multi-pass membrane protein</topology>
    </subcellularLocation>
</comment>
<dbReference type="NCBIfam" id="NF004440">
    <property type="entry name" value="PRK05777.1-3"/>
    <property type="match status" value="1"/>
</dbReference>
<feature type="transmembrane region" description="Helical" evidence="5">
    <location>
        <begin position="240"/>
        <end position="259"/>
    </location>
</feature>
<dbReference type="GO" id="GO:0042773">
    <property type="term" value="P:ATP synthesis coupled electron transport"/>
    <property type="evidence" value="ECO:0007669"/>
    <property type="project" value="InterPro"/>
</dbReference>
<accession>A0A317PVM0</accession>
<feature type="transmembrane region" description="Helical" evidence="5">
    <location>
        <begin position="131"/>
        <end position="148"/>
    </location>
</feature>
<dbReference type="EMBL" id="QGTR01000001">
    <property type="protein sequence ID" value="PWW04326.1"/>
    <property type="molecule type" value="Genomic_DNA"/>
</dbReference>
<feature type="transmembrane region" description="Helical" evidence="5">
    <location>
        <begin position="203"/>
        <end position="228"/>
    </location>
</feature>
<feature type="transmembrane region" description="Helical" evidence="5">
    <location>
        <begin position="12"/>
        <end position="32"/>
    </location>
</feature>
<name>A0A317PVM0_9HYPH</name>
<feature type="transmembrane region" description="Helical" evidence="5">
    <location>
        <begin position="404"/>
        <end position="425"/>
    </location>
</feature>
<dbReference type="GO" id="GO:0008137">
    <property type="term" value="F:NADH dehydrogenase (ubiquinone) activity"/>
    <property type="evidence" value="ECO:0007669"/>
    <property type="project" value="InterPro"/>
</dbReference>
<feature type="transmembrane region" description="Helical" evidence="5">
    <location>
        <begin position="299"/>
        <end position="320"/>
    </location>
</feature>
<dbReference type="InterPro" id="IPR001750">
    <property type="entry name" value="ND/Mrp_TM"/>
</dbReference>
<comment type="caution">
    <text evidence="8">The sequence shown here is derived from an EMBL/GenBank/DDBJ whole genome shotgun (WGS) entry which is preliminary data.</text>
</comment>
<dbReference type="OrthoDB" id="9811718at2"/>
<keyword evidence="5" id="KW-1278">Translocase</keyword>
<feature type="transmembrane region" description="Helical" evidence="5">
    <location>
        <begin position="368"/>
        <end position="392"/>
    </location>
</feature>
<feature type="domain" description="NADH:quinone oxidoreductase/Mrp antiporter transmembrane" evidence="7">
    <location>
        <begin position="125"/>
        <end position="419"/>
    </location>
</feature>
<protein>
    <recommendedName>
        <fullName evidence="5">NADH-quinone oxidoreductase subunit N</fullName>
        <ecNumber evidence="5">7.1.1.-</ecNumber>
    </recommendedName>
    <alternativeName>
        <fullName evidence="5">NADH dehydrogenase I subunit N</fullName>
    </alternativeName>
    <alternativeName>
        <fullName evidence="5">NDH-1 subunit N</fullName>
    </alternativeName>
</protein>
<feature type="transmembrane region" description="Helical" evidence="5">
    <location>
        <begin position="78"/>
        <end position="96"/>
    </location>
</feature>
<dbReference type="GO" id="GO:0050136">
    <property type="term" value="F:NADH dehydrogenase (quinone) (non-electrogenic) activity"/>
    <property type="evidence" value="ECO:0007669"/>
    <property type="project" value="UniProtKB-UniRule"/>
</dbReference>
<comment type="subunit">
    <text evidence="5">NDH-1 is composed of 14 different subunits. Subunits NuoA, H, J, K, L, M, N constitute the membrane sector of the complex.</text>
</comment>
<feature type="transmembrane region" description="Helical" evidence="5">
    <location>
        <begin position="108"/>
        <end position="125"/>
    </location>
</feature>
<keyword evidence="5" id="KW-0874">Quinone</keyword>
<evidence type="ECO:0000256" key="1">
    <source>
        <dbReference type="ARBA" id="ARBA00004127"/>
    </source>
</evidence>
<keyword evidence="2 5" id="KW-0812">Transmembrane</keyword>
<keyword evidence="3 5" id="KW-1133">Transmembrane helix</keyword>
<dbReference type="GO" id="GO:0005886">
    <property type="term" value="C:plasma membrane"/>
    <property type="evidence" value="ECO:0007669"/>
    <property type="project" value="UniProtKB-SubCell"/>
</dbReference>
<dbReference type="GO" id="GO:0048038">
    <property type="term" value="F:quinone binding"/>
    <property type="evidence" value="ECO:0007669"/>
    <property type="project" value="UniProtKB-KW"/>
</dbReference>
<feature type="transmembrane region" description="Helical" evidence="5">
    <location>
        <begin position="39"/>
        <end position="58"/>
    </location>
</feature>
<feature type="transmembrane region" description="Helical" evidence="5">
    <location>
        <begin position="160"/>
        <end position="183"/>
    </location>
</feature>
<keyword evidence="5" id="KW-0520">NAD</keyword>
<evidence type="ECO:0000256" key="2">
    <source>
        <dbReference type="ARBA" id="ARBA00022692"/>
    </source>
</evidence>
<evidence type="ECO:0000256" key="5">
    <source>
        <dbReference type="HAMAP-Rule" id="MF_00445"/>
    </source>
</evidence>
<dbReference type="AlphaFoldDB" id="A0A317PVM0"/>
<evidence type="ECO:0000313" key="9">
    <source>
        <dbReference type="Proteomes" id="UP000246352"/>
    </source>
</evidence>
<keyword evidence="5" id="KW-0813">Transport</keyword>
<dbReference type="InterPro" id="IPR010096">
    <property type="entry name" value="NADH-Q_OxRdtase_suN/2"/>
</dbReference>
<feature type="transmembrane region" description="Helical" evidence="5">
    <location>
        <begin position="446"/>
        <end position="464"/>
    </location>
</feature>
<keyword evidence="5" id="KW-0830">Ubiquinone</keyword>
<dbReference type="NCBIfam" id="TIGR01770">
    <property type="entry name" value="NDH_I_N"/>
    <property type="match status" value="1"/>
</dbReference>
<reference evidence="8 9" key="1">
    <citation type="submission" date="2018-05" db="EMBL/GenBank/DDBJ databases">
        <title>Genomic Encyclopedia of Type Strains, Phase IV (KMG-IV): sequencing the most valuable type-strain genomes for metagenomic binning, comparative biology and taxonomic classification.</title>
        <authorList>
            <person name="Goeker M."/>
        </authorList>
    </citation>
    <scope>NUCLEOTIDE SEQUENCE [LARGE SCALE GENOMIC DNA]</scope>
    <source>
        <strain evidence="8 9">DSM 16791</strain>
    </source>
</reference>